<dbReference type="Proteomes" id="UP000823941">
    <property type="component" value="Chromosome 2"/>
</dbReference>
<gene>
    <name evidence="2" type="ORF">JYU34_001330</name>
</gene>
<feature type="region of interest" description="Disordered" evidence="1">
    <location>
        <begin position="114"/>
        <end position="143"/>
    </location>
</feature>
<evidence type="ECO:0000256" key="1">
    <source>
        <dbReference type="SAM" id="MobiDB-lite"/>
    </source>
</evidence>
<reference evidence="2 3" key="1">
    <citation type="submission" date="2021-06" db="EMBL/GenBank/DDBJ databases">
        <title>A haploid diamondback moth (Plutella xylostella L.) genome assembly resolves 31 chromosomes and identifies a diamide resistance mutation.</title>
        <authorList>
            <person name="Ward C.M."/>
            <person name="Perry K.D."/>
            <person name="Baker G."/>
            <person name="Powis K."/>
            <person name="Heckel D.G."/>
            <person name="Baxter S.W."/>
        </authorList>
    </citation>
    <scope>NUCLEOTIDE SEQUENCE [LARGE SCALE GENOMIC DNA]</scope>
    <source>
        <strain evidence="2 3">LV</strain>
        <tissue evidence="2">Single pupa</tissue>
    </source>
</reference>
<name>A0ABQ7R6K7_PLUXY</name>
<proteinExistence type="predicted"/>
<comment type="caution">
    <text evidence="2">The sequence shown here is derived from an EMBL/GenBank/DDBJ whole genome shotgun (WGS) entry which is preliminary data.</text>
</comment>
<feature type="compositionally biased region" description="Pro residues" evidence="1">
    <location>
        <begin position="131"/>
        <end position="143"/>
    </location>
</feature>
<sequence length="187" mass="20472">MISGSKYHRACATPPLYLHLPPLLRYKASHRLGRGKTTPTRPRLGFTAIYRTLGICQLWQSALRCIDVVSSPQLSGGMWAAALWLLLATAAAAQDKRAEIAPAPFVVGSRYGRSPPRVITPRNDSRYGKRSPPPHPALPPAPPAPPAAIHCAYTGVAQLYRCGPVVDPAPTRYHTRKSDEDPYEEED</sequence>
<evidence type="ECO:0000313" key="2">
    <source>
        <dbReference type="EMBL" id="KAG7312929.1"/>
    </source>
</evidence>
<accession>A0ABQ7R6K7</accession>
<evidence type="ECO:0000313" key="3">
    <source>
        <dbReference type="Proteomes" id="UP000823941"/>
    </source>
</evidence>
<dbReference type="EMBL" id="JAHIBW010000002">
    <property type="protein sequence ID" value="KAG7312929.1"/>
    <property type="molecule type" value="Genomic_DNA"/>
</dbReference>
<organism evidence="2 3">
    <name type="scientific">Plutella xylostella</name>
    <name type="common">Diamondback moth</name>
    <name type="synonym">Plutella maculipennis</name>
    <dbReference type="NCBI Taxonomy" id="51655"/>
    <lineage>
        <taxon>Eukaryota</taxon>
        <taxon>Metazoa</taxon>
        <taxon>Ecdysozoa</taxon>
        <taxon>Arthropoda</taxon>
        <taxon>Hexapoda</taxon>
        <taxon>Insecta</taxon>
        <taxon>Pterygota</taxon>
        <taxon>Neoptera</taxon>
        <taxon>Endopterygota</taxon>
        <taxon>Lepidoptera</taxon>
        <taxon>Glossata</taxon>
        <taxon>Ditrysia</taxon>
        <taxon>Yponomeutoidea</taxon>
        <taxon>Plutellidae</taxon>
        <taxon>Plutella</taxon>
    </lineage>
</organism>
<protein>
    <submittedName>
        <fullName evidence="2">Uncharacterized protein</fullName>
    </submittedName>
</protein>
<keyword evidence="3" id="KW-1185">Reference proteome</keyword>
<feature type="region of interest" description="Disordered" evidence="1">
    <location>
        <begin position="165"/>
        <end position="187"/>
    </location>
</feature>